<proteinExistence type="predicted"/>
<keyword evidence="1" id="KW-0472">Membrane</keyword>
<organism evidence="2">
    <name type="scientific">Anguilla anguilla</name>
    <name type="common">European freshwater eel</name>
    <name type="synonym">Muraena anguilla</name>
    <dbReference type="NCBI Taxonomy" id="7936"/>
    <lineage>
        <taxon>Eukaryota</taxon>
        <taxon>Metazoa</taxon>
        <taxon>Chordata</taxon>
        <taxon>Craniata</taxon>
        <taxon>Vertebrata</taxon>
        <taxon>Euteleostomi</taxon>
        <taxon>Actinopterygii</taxon>
        <taxon>Neopterygii</taxon>
        <taxon>Teleostei</taxon>
        <taxon>Anguilliformes</taxon>
        <taxon>Anguillidae</taxon>
        <taxon>Anguilla</taxon>
    </lineage>
</organism>
<sequence>MLLSFLAHTHCKFVLWFKRFCFSYGLFQVLSVFLAKCIQIWGFLKPQKC</sequence>
<accession>A0A0E9TF86</accession>
<dbReference type="AlphaFoldDB" id="A0A0E9TF86"/>
<reference evidence="2" key="2">
    <citation type="journal article" date="2015" name="Fish Shellfish Immunol.">
        <title>Early steps in the European eel (Anguilla anguilla)-Vibrio vulnificus interaction in the gills: Role of the RtxA13 toxin.</title>
        <authorList>
            <person name="Callol A."/>
            <person name="Pajuelo D."/>
            <person name="Ebbesson L."/>
            <person name="Teles M."/>
            <person name="MacKenzie S."/>
            <person name="Amaro C."/>
        </authorList>
    </citation>
    <scope>NUCLEOTIDE SEQUENCE</scope>
</reference>
<reference evidence="2" key="1">
    <citation type="submission" date="2014-11" db="EMBL/GenBank/DDBJ databases">
        <authorList>
            <person name="Amaro Gonzalez C."/>
        </authorList>
    </citation>
    <scope>NUCLEOTIDE SEQUENCE</scope>
</reference>
<protein>
    <submittedName>
        <fullName evidence="2">Uncharacterized protein</fullName>
    </submittedName>
</protein>
<evidence type="ECO:0000256" key="1">
    <source>
        <dbReference type="SAM" id="Phobius"/>
    </source>
</evidence>
<feature type="transmembrane region" description="Helical" evidence="1">
    <location>
        <begin position="22"/>
        <end position="44"/>
    </location>
</feature>
<dbReference type="EMBL" id="GBXM01056445">
    <property type="protein sequence ID" value="JAH52132.1"/>
    <property type="molecule type" value="Transcribed_RNA"/>
</dbReference>
<evidence type="ECO:0000313" key="2">
    <source>
        <dbReference type="EMBL" id="JAH52132.1"/>
    </source>
</evidence>
<keyword evidence="1" id="KW-0812">Transmembrane</keyword>
<keyword evidence="1" id="KW-1133">Transmembrane helix</keyword>
<name>A0A0E9TF86_ANGAN</name>